<keyword evidence="1" id="KW-0812">Transmembrane</keyword>
<keyword evidence="1" id="KW-0472">Membrane</keyword>
<accession>A0ABR9EEE2</accession>
<organism evidence="2 3">
    <name type="scientific">Pseudoalteromonas aurantia 208</name>
    <dbReference type="NCBI Taxonomy" id="1314867"/>
    <lineage>
        <taxon>Bacteria</taxon>
        <taxon>Pseudomonadati</taxon>
        <taxon>Pseudomonadota</taxon>
        <taxon>Gammaproteobacteria</taxon>
        <taxon>Alteromonadales</taxon>
        <taxon>Pseudoalteromonadaceae</taxon>
        <taxon>Pseudoalteromonas</taxon>
    </lineage>
</organism>
<protein>
    <submittedName>
        <fullName evidence="2">Uncharacterized protein</fullName>
    </submittedName>
</protein>
<keyword evidence="3" id="KW-1185">Reference proteome</keyword>
<evidence type="ECO:0000256" key="1">
    <source>
        <dbReference type="SAM" id="Phobius"/>
    </source>
</evidence>
<reference evidence="2 3" key="1">
    <citation type="submission" date="2015-03" db="EMBL/GenBank/DDBJ databases">
        <title>Genome sequence of Pseudoalteromonas aurantia.</title>
        <authorList>
            <person name="Xie B.-B."/>
            <person name="Rong J.-C."/>
            <person name="Qin Q.-L."/>
            <person name="Zhang Y.-Z."/>
        </authorList>
    </citation>
    <scope>NUCLEOTIDE SEQUENCE [LARGE SCALE GENOMIC DNA]</scope>
    <source>
        <strain evidence="2 3">208</strain>
    </source>
</reference>
<dbReference type="InterPro" id="IPR025695">
    <property type="entry name" value="DoxX-like"/>
</dbReference>
<gene>
    <name evidence="2" type="ORF">PAUR_a1645</name>
</gene>
<keyword evidence="1" id="KW-1133">Transmembrane helix</keyword>
<dbReference type="EMBL" id="AQGV01000012">
    <property type="protein sequence ID" value="MBE0368118.1"/>
    <property type="molecule type" value="Genomic_DNA"/>
</dbReference>
<dbReference type="Pfam" id="PF13781">
    <property type="entry name" value="DoxX_3"/>
    <property type="match status" value="1"/>
</dbReference>
<proteinExistence type="predicted"/>
<feature type="transmembrane region" description="Helical" evidence="1">
    <location>
        <begin position="46"/>
        <end position="63"/>
    </location>
</feature>
<sequence>MVFGLCVFIYFRVRWVIYLNILALTGLLMLVALLYPVVLIDAFNPVTTNITLIALSLILLNSLNQKKG</sequence>
<feature type="transmembrane region" description="Helical" evidence="1">
    <location>
        <begin position="15"/>
        <end position="40"/>
    </location>
</feature>
<evidence type="ECO:0000313" key="2">
    <source>
        <dbReference type="EMBL" id="MBE0368118.1"/>
    </source>
</evidence>
<name>A0ABR9EEE2_9GAMM</name>
<evidence type="ECO:0000313" key="3">
    <source>
        <dbReference type="Proteomes" id="UP000615755"/>
    </source>
</evidence>
<comment type="caution">
    <text evidence="2">The sequence shown here is derived from an EMBL/GenBank/DDBJ whole genome shotgun (WGS) entry which is preliminary data.</text>
</comment>
<dbReference type="Proteomes" id="UP000615755">
    <property type="component" value="Unassembled WGS sequence"/>
</dbReference>